<evidence type="ECO:0000313" key="5">
    <source>
        <dbReference type="Proteomes" id="UP000037035"/>
    </source>
</evidence>
<dbReference type="SMART" id="SM00382">
    <property type="entry name" value="AAA"/>
    <property type="match status" value="1"/>
</dbReference>
<evidence type="ECO:0000313" key="4">
    <source>
        <dbReference type="EMBL" id="KNZ54273.1"/>
    </source>
</evidence>
<dbReference type="AlphaFoldDB" id="A0A0L6V0F4"/>
<sequence length="870" mass="96000">MRGLFPITLGPTTFNGRTLLKRLNAFSKRLCPPVVYITRKPLCETQRGLVRLEGEPPWRVWMTLDGFGKSGVGRQLAPTLHENSKHNRYHHWERGNHGTTISYQQDIQRDHHLALLLCCLHCLDEDLAAQETPKAKPISVQTSSRFSNVFAHARHLLKLSSTDVISSENFLGRAKELAKLKNFFSGRFNNLFQLDSDLSDSSGTHTAPMSGSLYISGPPGTGKTHMIKSVLLNQDHEVGRALNKAGVHVHFINCVALSTSTGVTGLSSGTGLNALDEQLWHHVAACLGISRSSSTKGKQLTSRALVETHVIKNDIPRRLVYRLEPFSNSVSLILSPLLPLSIIILDEIDYLAASKLPLITPLLALSNKSPSANFTVIGIANTLDLTTRLGKSSVFHTNDTQIEPELIHFTSFESTDLVDIAKQRLKHLYTSYAHSTGPDWSVSTPQKLFACSSSDTLLDQDPNSVPLFHPAALQLCAKKVAAVTGDLRTFLSILRKLVESLEQNVIRNSQFLEPLSENQRSVLDTPTKRRKFTRAISTTQLAPDLGRRTCEDEWSKGQVKDPCTHFTPTTAPKISPSDVVKYLKTSGILETPTFNTSQAECLKKLQDLNLHQSLVLVCLCVAWSREQDECNYTGYVVGKSQAYEIYRSCLKSGDRYGSRNTFNVGINPVSESEWGDLLESGLQTRGLVSCSNERAGPSRPSTPSTSQNNAAQSPFKSPSKRKTGAFQRSALCTPTKLKPINFNSPHSSHRHTPSKSSANDGQVLLAPVHSIAVLIQAIQSLASRSDQLPAAADDAPRFSPEIIGILNQLLITEERRARVEKKRKALQSDELSDTLGQKAKFARLDDDEVDQENLVKGRLMTIEDEGSCRD</sequence>
<dbReference type="PANTHER" id="PTHR10763">
    <property type="entry name" value="CELL DIVISION CONTROL PROTEIN 6-RELATED"/>
    <property type="match status" value="1"/>
</dbReference>
<comment type="caution">
    <text evidence="4">The sequence shown here is derived from an EMBL/GenBank/DDBJ whole genome shotgun (WGS) entry which is preliminary data.</text>
</comment>
<keyword evidence="5" id="KW-1185">Reference proteome</keyword>
<protein>
    <recommendedName>
        <fullName evidence="3">AAA+ ATPase domain-containing protein</fullName>
    </recommendedName>
</protein>
<dbReference type="GO" id="GO:0005634">
    <property type="term" value="C:nucleus"/>
    <property type="evidence" value="ECO:0007669"/>
    <property type="project" value="TreeGrafter"/>
</dbReference>
<keyword evidence="1" id="KW-0235">DNA replication</keyword>
<gene>
    <name evidence="4" type="ORF">VP01_2991g1</name>
</gene>
<dbReference type="PANTHER" id="PTHR10763:SF26">
    <property type="entry name" value="CELL DIVISION CONTROL PROTEIN 6 HOMOLOG"/>
    <property type="match status" value="1"/>
</dbReference>
<dbReference type="Gene3D" id="1.10.8.60">
    <property type="match status" value="1"/>
</dbReference>
<dbReference type="GO" id="GO:0003688">
    <property type="term" value="F:DNA replication origin binding"/>
    <property type="evidence" value="ECO:0007669"/>
    <property type="project" value="TreeGrafter"/>
</dbReference>
<dbReference type="GO" id="GO:0006270">
    <property type="term" value="P:DNA replication initiation"/>
    <property type="evidence" value="ECO:0007669"/>
    <property type="project" value="TreeGrafter"/>
</dbReference>
<proteinExistence type="predicted"/>
<dbReference type="Gene3D" id="3.40.50.300">
    <property type="entry name" value="P-loop containing nucleotide triphosphate hydrolases"/>
    <property type="match status" value="1"/>
</dbReference>
<dbReference type="InterPro" id="IPR027417">
    <property type="entry name" value="P-loop_NTPase"/>
</dbReference>
<organism evidence="4 5">
    <name type="scientific">Puccinia sorghi</name>
    <dbReference type="NCBI Taxonomy" id="27349"/>
    <lineage>
        <taxon>Eukaryota</taxon>
        <taxon>Fungi</taxon>
        <taxon>Dikarya</taxon>
        <taxon>Basidiomycota</taxon>
        <taxon>Pucciniomycotina</taxon>
        <taxon>Pucciniomycetes</taxon>
        <taxon>Pucciniales</taxon>
        <taxon>Pucciniaceae</taxon>
        <taxon>Puccinia</taxon>
    </lineage>
</organism>
<dbReference type="SUPFAM" id="SSF52540">
    <property type="entry name" value="P-loop containing nucleoside triphosphate hydrolases"/>
    <property type="match status" value="1"/>
</dbReference>
<dbReference type="EMBL" id="LAVV01007936">
    <property type="protein sequence ID" value="KNZ54273.1"/>
    <property type="molecule type" value="Genomic_DNA"/>
</dbReference>
<evidence type="ECO:0000256" key="1">
    <source>
        <dbReference type="ARBA" id="ARBA00022705"/>
    </source>
</evidence>
<evidence type="ECO:0000259" key="3">
    <source>
        <dbReference type="SMART" id="SM00382"/>
    </source>
</evidence>
<dbReference type="VEuPathDB" id="FungiDB:VP01_2991g1"/>
<dbReference type="Proteomes" id="UP000037035">
    <property type="component" value="Unassembled WGS sequence"/>
</dbReference>
<dbReference type="InterPro" id="IPR050311">
    <property type="entry name" value="ORC1/CDC6"/>
</dbReference>
<reference evidence="4 5" key="1">
    <citation type="submission" date="2015-08" db="EMBL/GenBank/DDBJ databases">
        <title>Next Generation Sequencing and Analysis of the Genome of Puccinia sorghi L Schw, the Causal Agent of Maize Common Rust.</title>
        <authorList>
            <person name="Rochi L."/>
            <person name="Burguener G."/>
            <person name="Darino M."/>
            <person name="Turjanski A."/>
            <person name="Kreff E."/>
            <person name="Dieguez M.J."/>
            <person name="Sacco F."/>
        </authorList>
    </citation>
    <scope>NUCLEOTIDE SEQUENCE [LARGE SCALE GENOMIC DNA]</scope>
    <source>
        <strain evidence="4 5">RO10H11247</strain>
    </source>
</reference>
<name>A0A0L6V0F4_9BASI</name>
<dbReference type="STRING" id="27349.A0A0L6V0F4"/>
<dbReference type="FunFam" id="1.10.8.60:FF:000380">
    <property type="entry name" value="Chromosome 9, whole genome shotgun sequence"/>
    <property type="match status" value="1"/>
</dbReference>
<feature type="compositionally biased region" description="Polar residues" evidence="2">
    <location>
        <begin position="699"/>
        <end position="716"/>
    </location>
</feature>
<feature type="region of interest" description="Disordered" evidence="2">
    <location>
        <begin position="690"/>
        <end position="760"/>
    </location>
</feature>
<dbReference type="OrthoDB" id="1926878at2759"/>
<dbReference type="GO" id="GO:0033314">
    <property type="term" value="P:mitotic DNA replication checkpoint signaling"/>
    <property type="evidence" value="ECO:0007669"/>
    <property type="project" value="TreeGrafter"/>
</dbReference>
<evidence type="ECO:0000256" key="2">
    <source>
        <dbReference type="SAM" id="MobiDB-lite"/>
    </source>
</evidence>
<feature type="domain" description="AAA+ ATPase" evidence="3">
    <location>
        <begin position="209"/>
        <end position="408"/>
    </location>
</feature>
<accession>A0A0L6V0F4</accession>
<dbReference type="InterPro" id="IPR003593">
    <property type="entry name" value="AAA+_ATPase"/>
</dbReference>